<feature type="compositionally biased region" description="Low complexity" evidence="1">
    <location>
        <begin position="207"/>
        <end position="223"/>
    </location>
</feature>
<evidence type="ECO:0000313" key="2">
    <source>
        <dbReference type="EMBL" id="QHS85387.1"/>
    </source>
</evidence>
<feature type="region of interest" description="Disordered" evidence="1">
    <location>
        <begin position="204"/>
        <end position="223"/>
    </location>
</feature>
<protein>
    <submittedName>
        <fullName evidence="2">Uncharacterized protein</fullName>
    </submittedName>
</protein>
<proteinExistence type="predicted"/>
<organism evidence="2">
    <name type="scientific">viral metagenome</name>
    <dbReference type="NCBI Taxonomy" id="1070528"/>
    <lineage>
        <taxon>unclassified sequences</taxon>
        <taxon>metagenomes</taxon>
        <taxon>organismal metagenomes</taxon>
    </lineage>
</organism>
<accession>A0A6C0AZG9</accession>
<dbReference type="EMBL" id="MN739043">
    <property type="protein sequence ID" value="QHS85387.1"/>
    <property type="molecule type" value="Genomic_DNA"/>
</dbReference>
<evidence type="ECO:0000256" key="1">
    <source>
        <dbReference type="SAM" id="MobiDB-lite"/>
    </source>
</evidence>
<reference evidence="2" key="1">
    <citation type="journal article" date="2020" name="Nature">
        <title>Giant virus diversity and host interactions through global metagenomics.</title>
        <authorList>
            <person name="Schulz F."/>
            <person name="Roux S."/>
            <person name="Paez-Espino D."/>
            <person name="Jungbluth S."/>
            <person name="Walsh D.A."/>
            <person name="Denef V.J."/>
            <person name="McMahon K.D."/>
            <person name="Konstantinidis K.T."/>
            <person name="Eloe-Fadrosh E.A."/>
            <person name="Kyrpides N.C."/>
            <person name="Woyke T."/>
        </authorList>
    </citation>
    <scope>NUCLEOTIDE SEQUENCE</scope>
    <source>
        <strain evidence="2">GVMAG-M-3300009182-78</strain>
    </source>
</reference>
<name>A0A6C0AZG9_9ZZZZ</name>
<sequence length="360" mass="43020">MQLNEHEQSILLKEFPRIELSYETNVHKKVYQSDFILAIPDGKKCFVWFTSYKNQNVCILLEVGDYKKIVRINMVYACFHNELSYKTVLYGTLFHHKSTQYLSIEDVFFYKGNNVSNYTYANKLMLFQTLFSREIKQVSYFQRQIIFGLPLISTNYTEIYNKIKLLPYKVKYIQFAYNTNKKYNIEYSQYDKAIQPQKQETTSTIHTNKNPNSHNNNTHNNNTYNNNNNTNTNKKVYKNPTIPVVFKVKADIQNDIYHLYYKDEQGFDSYYDVAYIPDYKTSVMMNSLFRNIKENRNLDALEESDDEEEFENERPDKFVFLEKEYAMIFTKNHKFNKWVPIQIAGKEHNITCKKNLSSYN</sequence>
<dbReference type="AlphaFoldDB" id="A0A6C0AZG9"/>